<dbReference type="SUPFAM" id="SSF47323">
    <property type="entry name" value="Anticodon-binding domain of a subclass of class I aminoacyl-tRNA synthetases"/>
    <property type="match status" value="1"/>
</dbReference>
<dbReference type="Pfam" id="PF00750">
    <property type="entry name" value="tRNA-synt_1d"/>
    <property type="match status" value="1"/>
</dbReference>
<dbReference type="PRINTS" id="PR01038">
    <property type="entry name" value="TRNASYNTHARG"/>
</dbReference>
<dbReference type="KEGG" id="cmx:DNC_03740"/>
<evidence type="ECO:0000256" key="11">
    <source>
        <dbReference type="HAMAP-Rule" id="MF_00123"/>
    </source>
</evidence>
<dbReference type="KEGG" id="cmm:NC80_03710"/>
<dbReference type="Gene3D" id="3.40.50.620">
    <property type="entry name" value="HUPs"/>
    <property type="match status" value="1"/>
</dbReference>
<dbReference type="FunFam" id="1.10.730.10:FF:000006">
    <property type="entry name" value="Arginyl-tRNA synthetase 2, mitochondrial"/>
    <property type="match status" value="1"/>
</dbReference>
<feature type="short sequence motif" description="'HIGH' region" evidence="11">
    <location>
        <begin position="123"/>
        <end position="133"/>
    </location>
</feature>
<dbReference type="InterPro" id="IPR001278">
    <property type="entry name" value="Arg-tRNA-ligase"/>
</dbReference>
<dbReference type="InterPro" id="IPR005148">
    <property type="entry name" value="Arg-tRNA-synth_N"/>
</dbReference>
<dbReference type="GeneID" id="1246102"/>
<dbReference type="PROSITE" id="PS00178">
    <property type="entry name" value="AA_TRNA_LIGASE_I"/>
    <property type="match status" value="1"/>
</dbReference>
<evidence type="ECO:0000256" key="10">
    <source>
        <dbReference type="ARBA" id="ARBA00049339"/>
    </source>
</evidence>
<keyword evidence="9 11" id="KW-0030">Aminoacyl-tRNA synthetase</keyword>
<dbReference type="STRING" id="83560.NC80_03710"/>
<evidence type="ECO:0000256" key="4">
    <source>
        <dbReference type="ARBA" id="ARBA00022490"/>
    </source>
</evidence>
<dbReference type="EMBL" id="CP007217">
    <property type="protein sequence ID" value="AJR10807.1"/>
    <property type="molecule type" value="Genomic_DNA"/>
</dbReference>
<name>A0A069ZW29_CHLMR</name>
<dbReference type="InterPro" id="IPR036695">
    <property type="entry name" value="Arg-tRNA-synth_N_sf"/>
</dbReference>
<dbReference type="PANTHER" id="PTHR11956">
    <property type="entry name" value="ARGINYL-TRNA SYNTHETASE"/>
    <property type="match status" value="1"/>
</dbReference>
<comment type="subunit">
    <text evidence="3 11">Monomer.</text>
</comment>
<dbReference type="SMART" id="SM01016">
    <property type="entry name" value="Arg_tRNA_synt_N"/>
    <property type="match status" value="1"/>
</dbReference>
<keyword evidence="8 11" id="KW-0648">Protein biosynthesis</keyword>
<dbReference type="Gene3D" id="3.30.1360.70">
    <property type="entry name" value="Arginyl tRNA synthetase N-terminal domain"/>
    <property type="match status" value="1"/>
</dbReference>
<protein>
    <recommendedName>
        <fullName evidence="11">Arginine--tRNA ligase</fullName>
        <ecNumber evidence="11">6.1.1.19</ecNumber>
    </recommendedName>
    <alternativeName>
        <fullName evidence="11">Arginyl-tRNA synthetase</fullName>
        <shortName evidence="11">ArgRS</shortName>
    </alternativeName>
</protein>
<keyword evidence="7 11" id="KW-0067">ATP-binding</keyword>
<dbReference type="SUPFAM" id="SSF52374">
    <property type="entry name" value="Nucleotidylyl transferase"/>
    <property type="match status" value="1"/>
</dbReference>
<dbReference type="PATRIC" id="fig|243161.6.peg.789"/>
<dbReference type="Pfam" id="PF03485">
    <property type="entry name" value="Arg_tRNA_synt_N"/>
    <property type="match status" value="1"/>
</dbReference>
<dbReference type="FunFam" id="3.30.1360.70:FF:000002">
    <property type="entry name" value="arginine--tRNA ligase, cytoplasmic"/>
    <property type="match status" value="1"/>
</dbReference>
<dbReference type="GO" id="GO:0004814">
    <property type="term" value="F:arginine-tRNA ligase activity"/>
    <property type="evidence" value="ECO:0007669"/>
    <property type="project" value="UniProtKB-UniRule"/>
</dbReference>
<evidence type="ECO:0000256" key="3">
    <source>
        <dbReference type="ARBA" id="ARBA00011245"/>
    </source>
</evidence>
<dbReference type="InterPro" id="IPR009080">
    <property type="entry name" value="tRNAsynth_Ia_anticodon-bd"/>
</dbReference>
<reference evidence="15 16" key="1">
    <citation type="submission" date="2014-02" db="EMBL/GenBank/DDBJ databases">
        <authorList>
            <person name="Chen C."/>
            <person name="Conrad T.A."/>
            <person name="Zhou Z."/>
            <person name="Lai Z."/>
            <person name="Zhong G."/>
        </authorList>
    </citation>
    <scope>NUCLEOTIDE SEQUENCE [LARGE SCALE GENOMIC DNA]</scope>
    <source>
        <strain evidence="15 16">Nigg3-28</strain>
    </source>
</reference>
<dbReference type="Gene3D" id="1.10.730.10">
    <property type="entry name" value="Isoleucyl-tRNA Synthetase, Domain 1"/>
    <property type="match status" value="1"/>
</dbReference>
<evidence type="ECO:0000256" key="12">
    <source>
        <dbReference type="RuleBase" id="RU363038"/>
    </source>
</evidence>
<evidence type="ECO:0000256" key="7">
    <source>
        <dbReference type="ARBA" id="ARBA00022840"/>
    </source>
</evidence>
<evidence type="ECO:0000256" key="9">
    <source>
        <dbReference type="ARBA" id="ARBA00023146"/>
    </source>
</evidence>
<accession>A0A069ZW29</accession>
<dbReference type="HAMAP" id="MF_00123">
    <property type="entry name" value="Arg_tRNA_synth"/>
    <property type="match status" value="1"/>
</dbReference>
<sequence length="563" mass="63659">MTTLLSFLTSLCSSAIRQAFPELEELTLDITPSTKEHFGHYQCNDAMKLARALRKSPRAIAEEIVAHIPATPFSSIEIAGAGFINFTFSKEFLANQLQIFSQELAKGFPVSSPQKVIIDFSSPNIAKDMHVGHLRSTIIGDCLARCFSFVGHDVLRLNHIGDWGTAFGMLITYLQETAQTDIHQLENLTELYKKAHVRFAEDPEFKKRSQYNVVALQSGDPQALALWKQICAVSEKSFQKIYSILDVELHTRGESFYNPFLADVVSDLESKNLVTLSDGAKCVFHEEFSIPLMIQKSDGGYNYATTDVAAMRYRIQQDHADRILIVTDSGQSLHFQLLEATCLAAGYLPHKGIFSHVGFGLVLDTQGRKFKTRSGENIKLQELLDTAIEKAKESLREHRPEISEEELAYQGPILGINAIKYADLSAHRINDYVFSFEKMLRFEGNTAMSLLYAYVRIQGIKRRMKLDTLPQKGPLSIHEPAEETLALTLLRFPEVLDLTLRELCPHFLTDYLYVLTNKFNAFFRDCHIEGSDYQQERLYLCGLTEKTLETGMHLLGLKTLDHL</sequence>
<dbReference type="NCBIfam" id="TIGR00456">
    <property type="entry name" value="argS"/>
    <property type="match status" value="1"/>
</dbReference>
<comment type="catalytic activity">
    <reaction evidence="10 11">
        <text>tRNA(Arg) + L-arginine + ATP = L-arginyl-tRNA(Arg) + AMP + diphosphate</text>
        <dbReference type="Rhea" id="RHEA:20301"/>
        <dbReference type="Rhea" id="RHEA-COMP:9658"/>
        <dbReference type="Rhea" id="RHEA-COMP:9673"/>
        <dbReference type="ChEBI" id="CHEBI:30616"/>
        <dbReference type="ChEBI" id="CHEBI:32682"/>
        <dbReference type="ChEBI" id="CHEBI:33019"/>
        <dbReference type="ChEBI" id="CHEBI:78442"/>
        <dbReference type="ChEBI" id="CHEBI:78513"/>
        <dbReference type="ChEBI" id="CHEBI:456215"/>
        <dbReference type="EC" id="6.1.1.19"/>
    </reaction>
</comment>
<evidence type="ECO:0000259" key="13">
    <source>
        <dbReference type="SMART" id="SM00836"/>
    </source>
</evidence>
<dbReference type="SUPFAM" id="SSF55190">
    <property type="entry name" value="Arginyl-tRNA synthetase (ArgRS), N-terminal 'additional' domain"/>
    <property type="match status" value="1"/>
</dbReference>
<feature type="domain" description="Arginyl tRNA synthetase N-terminal" evidence="14">
    <location>
        <begin position="6"/>
        <end position="88"/>
    </location>
</feature>
<dbReference type="InterPro" id="IPR008909">
    <property type="entry name" value="DALR_anticod-bd"/>
</dbReference>
<dbReference type="OMA" id="NKPLHLG"/>
<dbReference type="GO" id="GO:0005524">
    <property type="term" value="F:ATP binding"/>
    <property type="evidence" value="ECO:0007669"/>
    <property type="project" value="UniProtKB-UniRule"/>
</dbReference>
<evidence type="ECO:0000313" key="15">
    <source>
        <dbReference type="EMBL" id="AJR10807.1"/>
    </source>
</evidence>
<dbReference type="Proteomes" id="UP000260363">
    <property type="component" value="Chromosome"/>
</dbReference>
<evidence type="ECO:0000256" key="8">
    <source>
        <dbReference type="ARBA" id="ARBA00022917"/>
    </source>
</evidence>
<dbReference type="SMART" id="SM00836">
    <property type="entry name" value="DALR_1"/>
    <property type="match status" value="1"/>
</dbReference>
<dbReference type="PANTHER" id="PTHR11956:SF5">
    <property type="entry name" value="ARGININE--TRNA LIGASE, CYTOPLASMIC"/>
    <property type="match status" value="1"/>
</dbReference>
<evidence type="ECO:0000256" key="5">
    <source>
        <dbReference type="ARBA" id="ARBA00022598"/>
    </source>
</evidence>
<dbReference type="RefSeq" id="WP_010231391.1">
    <property type="nucleotide sequence ID" value="NZ_CP007217.1"/>
</dbReference>
<keyword evidence="5 11" id="KW-0436">Ligase</keyword>
<keyword evidence="4 11" id="KW-0963">Cytoplasm</keyword>
<evidence type="ECO:0000256" key="6">
    <source>
        <dbReference type="ARBA" id="ARBA00022741"/>
    </source>
</evidence>
<keyword evidence="6 11" id="KW-0547">Nucleotide-binding</keyword>
<dbReference type="Pfam" id="PF05746">
    <property type="entry name" value="DALR_1"/>
    <property type="match status" value="1"/>
</dbReference>
<feature type="domain" description="DALR anticodon binding" evidence="13">
    <location>
        <begin position="450"/>
        <end position="563"/>
    </location>
</feature>
<organism evidence="15 16">
    <name type="scientific">Chlamydia muridarum</name>
    <dbReference type="NCBI Taxonomy" id="83560"/>
    <lineage>
        <taxon>Bacteria</taxon>
        <taxon>Pseudomonadati</taxon>
        <taxon>Chlamydiota</taxon>
        <taxon>Chlamydiia</taxon>
        <taxon>Chlamydiales</taxon>
        <taxon>Chlamydiaceae</taxon>
        <taxon>Chlamydia/Chlamydophila group</taxon>
        <taxon>Chlamydia</taxon>
    </lineage>
</organism>
<dbReference type="EC" id="6.1.1.19" evidence="11"/>
<dbReference type="KEGG" id="cmg:NC81_03735"/>
<gene>
    <name evidence="11" type="primary">argS</name>
    <name evidence="15" type="ORF">BD36_03945</name>
</gene>
<dbReference type="AlphaFoldDB" id="A0A069ZW29"/>
<dbReference type="CDD" id="cd00671">
    <property type="entry name" value="ArgRS_core"/>
    <property type="match status" value="1"/>
</dbReference>
<dbReference type="GO" id="GO:0005737">
    <property type="term" value="C:cytoplasm"/>
    <property type="evidence" value="ECO:0007669"/>
    <property type="project" value="UniProtKB-SubCell"/>
</dbReference>
<comment type="subcellular location">
    <subcellularLocation>
        <location evidence="1 11">Cytoplasm</location>
    </subcellularLocation>
</comment>
<dbReference type="FunFam" id="3.40.50.620:FF:000030">
    <property type="entry name" value="Arginine--tRNA ligase"/>
    <property type="match status" value="1"/>
</dbReference>
<evidence type="ECO:0000313" key="16">
    <source>
        <dbReference type="Proteomes" id="UP000260363"/>
    </source>
</evidence>
<evidence type="ECO:0000256" key="1">
    <source>
        <dbReference type="ARBA" id="ARBA00004496"/>
    </source>
</evidence>
<evidence type="ECO:0000256" key="2">
    <source>
        <dbReference type="ARBA" id="ARBA00005594"/>
    </source>
</evidence>
<comment type="similarity">
    <text evidence="2 11 12">Belongs to the class-I aminoacyl-tRNA synthetase family.</text>
</comment>
<evidence type="ECO:0000259" key="14">
    <source>
        <dbReference type="SMART" id="SM01016"/>
    </source>
</evidence>
<proteinExistence type="inferred from homology"/>
<dbReference type="SMR" id="A0A069ZW29"/>
<dbReference type="InterPro" id="IPR001412">
    <property type="entry name" value="aa-tRNA-synth_I_CS"/>
</dbReference>
<dbReference type="InterPro" id="IPR035684">
    <property type="entry name" value="ArgRS_core"/>
</dbReference>
<dbReference type="GO" id="GO:0006420">
    <property type="term" value="P:arginyl-tRNA aminoacylation"/>
    <property type="evidence" value="ECO:0007669"/>
    <property type="project" value="UniProtKB-UniRule"/>
</dbReference>
<dbReference type="InterPro" id="IPR014729">
    <property type="entry name" value="Rossmann-like_a/b/a_fold"/>
</dbReference>